<gene>
    <name evidence="3" type="ORF">DPMN_148191</name>
</gene>
<keyword evidence="4" id="KW-1185">Reference proteome</keyword>
<reference evidence="3" key="1">
    <citation type="journal article" date="2019" name="bioRxiv">
        <title>The Genome of the Zebra Mussel, Dreissena polymorpha: A Resource for Invasive Species Research.</title>
        <authorList>
            <person name="McCartney M.A."/>
            <person name="Auch B."/>
            <person name="Kono T."/>
            <person name="Mallez S."/>
            <person name="Zhang Y."/>
            <person name="Obille A."/>
            <person name="Becker A."/>
            <person name="Abrahante J.E."/>
            <person name="Garbe J."/>
            <person name="Badalamenti J.P."/>
            <person name="Herman A."/>
            <person name="Mangelson H."/>
            <person name="Liachko I."/>
            <person name="Sullivan S."/>
            <person name="Sone E.D."/>
            <person name="Koren S."/>
            <person name="Silverstein K.A.T."/>
            <person name="Beckman K.B."/>
            <person name="Gohl D.M."/>
        </authorList>
    </citation>
    <scope>NUCLEOTIDE SEQUENCE</scope>
    <source>
        <strain evidence="3">Duluth1</strain>
        <tissue evidence="3">Whole animal</tissue>
    </source>
</reference>
<dbReference type="EMBL" id="JAIWYP010000007">
    <property type="protein sequence ID" value="KAH3794654.1"/>
    <property type="molecule type" value="Genomic_DNA"/>
</dbReference>
<organism evidence="3 4">
    <name type="scientific">Dreissena polymorpha</name>
    <name type="common">Zebra mussel</name>
    <name type="synonym">Mytilus polymorpha</name>
    <dbReference type="NCBI Taxonomy" id="45954"/>
    <lineage>
        <taxon>Eukaryota</taxon>
        <taxon>Metazoa</taxon>
        <taxon>Spiralia</taxon>
        <taxon>Lophotrochozoa</taxon>
        <taxon>Mollusca</taxon>
        <taxon>Bivalvia</taxon>
        <taxon>Autobranchia</taxon>
        <taxon>Heteroconchia</taxon>
        <taxon>Euheterodonta</taxon>
        <taxon>Imparidentia</taxon>
        <taxon>Neoheterodontei</taxon>
        <taxon>Myida</taxon>
        <taxon>Dreissenoidea</taxon>
        <taxon>Dreissenidae</taxon>
        <taxon>Dreissena</taxon>
    </lineage>
</organism>
<evidence type="ECO:0000256" key="2">
    <source>
        <dbReference type="SAM" id="Phobius"/>
    </source>
</evidence>
<protein>
    <submittedName>
        <fullName evidence="3">Uncharacterized protein</fullName>
    </submittedName>
</protein>
<feature type="transmembrane region" description="Helical" evidence="2">
    <location>
        <begin position="159"/>
        <end position="183"/>
    </location>
</feature>
<keyword evidence="2" id="KW-1133">Transmembrane helix</keyword>
<keyword evidence="2" id="KW-0812">Transmembrane</keyword>
<evidence type="ECO:0000313" key="3">
    <source>
        <dbReference type="EMBL" id="KAH3794654.1"/>
    </source>
</evidence>
<evidence type="ECO:0000313" key="4">
    <source>
        <dbReference type="Proteomes" id="UP000828390"/>
    </source>
</evidence>
<name>A0A9D4FBD5_DREPO</name>
<keyword evidence="2" id="KW-0472">Membrane</keyword>
<feature type="region of interest" description="Disordered" evidence="1">
    <location>
        <begin position="207"/>
        <end position="232"/>
    </location>
</feature>
<dbReference type="AlphaFoldDB" id="A0A9D4FBD5"/>
<feature type="region of interest" description="Disordered" evidence="1">
    <location>
        <begin position="308"/>
        <end position="328"/>
    </location>
</feature>
<dbReference type="Proteomes" id="UP000828390">
    <property type="component" value="Unassembled WGS sequence"/>
</dbReference>
<proteinExistence type="predicted"/>
<reference evidence="3" key="2">
    <citation type="submission" date="2020-11" db="EMBL/GenBank/DDBJ databases">
        <authorList>
            <person name="McCartney M.A."/>
            <person name="Auch B."/>
            <person name="Kono T."/>
            <person name="Mallez S."/>
            <person name="Becker A."/>
            <person name="Gohl D.M."/>
            <person name="Silverstein K.A.T."/>
            <person name="Koren S."/>
            <person name="Bechman K.B."/>
            <person name="Herman A."/>
            <person name="Abrahante J.E."/>
            <person name="Garbe J."/>
        </authorList>
    </citation>
    <scope>NUCLEOTIDE SEQUENCE</scope>
    <source>
        <strain evidence="3">Duluth1</strain>
        <tissue evidence="3">Whole animal</tissue>
    </source>
</reference>
<sequence length="359" mass="40112">MTSVCKDNRDCDDLPGSQCYNSSVLRDCCHTCDDHEVQLPIADCKYGDHIETCDVQDGRQCYNTTVLKQCCATCHGYDTQIPDCKYGNKKPSCRVELCSNYTLVDRADCCKTCKGSFINNTQQATTGIPRTTLGPTLEGPGAVTEGLKNKADTESLPDWVVPTVTTGGLALLVLAVILAVFILRRSRKRSAAKSSSLSMATVDSNISHRAPVPLPRPDSTKAESVREQTPSEEYDYIGQEYIEHADRNDPLPLAPREYLTWDDPNAPYRRVLCSKELNDLHDDVANPTVHTSAPKNRHQFDEVEGKVVPNGRQSPYEASEYARLESSQREARRLNTYKLFPTLKGTEEHQTEEQQSMRE</sequence>
<comment type="caution">
    <text evidence="3">The sequence shown here is derived from an EMBL/GenBank/DDBJ whole genome shotgun (WGS) entry which is preliminary data.</text>
</comment>
<accession>A0A9D4FBD5</accession>
<evidence type="ECO:0000256" key="1">
    <source>
        <dbReference type="SAM" id="MobiDB-lite"/>
    </source>
</evidence>